<dbReference type="InterPro" id="IPR050683">
    <property type="entry name" value="Bact_Polysacc_Export_ATP-bd"/>
</dbReference>
<evidence type="ECO:0000256" key="4">
    <source>
        <dbReference type="ARBA" id="ARBA00022840"/>
    </source>
</evidence>
<reference evidence="7" key="1">
    <citation type="submission" date="2017-08" db="EMBL/GenBank/DDBJ databases">
        <title>A dynamic microbial community with high functional redundancy inhabits the cold, oxic subseafloor aquifer.</title>
        <authorList>
            <person name="Tully B.J."/>
            <person name="Wheat C.G."/>
            <person name="Glazer B.T."/>
            <person name="Huber J.A."/>
        </authorList>
    </citation>
    <scope>NUCLEOTIDE SEQUENCE [LARGE SCALE GENOMIC DNA]</scope>
</reference>
<evidence type="ECO:0000259" key="5">
    <source>
        <dbReference type="PROSITE" id="PS50893"/>
    </source>
</evidence>
<gene>
    <name evidence="6" type="ORF">COB21_02815</name>
</gene>
<keyword evidence="3" id="KW-0547">Nucleotide-binding</keyword>
<dbReference type="InterPro" id="IPR017871">
    <property type="entry name" value="ABC_transporter-like_CS"/>
</dbReference>
<dbReference type="Proteomes" id="UP000218775">
    <property type="component" value="Unassembled WGS sequence"/>
</dbReference>
<dbReference type="GO" id="GO:0016887">
    <property type="term" value="F:ATP hydrolysis activity"/>
    <property type="evidence" value="ECO:0007669"/>
    <property type="project" value="InterPro"/>
</dbReference>
<accession>A0A2A4X580</accession>
<dbReference type="EMBL" id="NVUK01000014">
    <property type="protein sequence ID" value="PCI77666.1"/>
    <property type="molecule type" value="Genomic_DNA"/>
</dbReference>
<evidence type="ECO:0000256" key="2">
    <source>
        <dbReference type="ARBA" id="ARBA00022448"/>
    </source>
</evidence>
<feature type="domain" description="ABC transporter" evidence="5">
    <location>
        <begin position="27"/>
        <end position="249"/>
    </location>
</feature>
<dbReference type="InterPro" id="IPR015860">
    <property type="entry name" value="ABC_transpr_TagH-like"/>
</dbReference>
<protein>
    <submittedName>
        <fullName evidence="6">Sugar ABC transporter ATP-binding protein</fullName>
    </submittedName>
</protein>
<dbReference type="InterPro" id="IPR003593">
    <property type="entry name" value="AAA+_ATPase"/>
</dbReference>
<dbReference type="PROSITE" id="PS50893">
    <property type="entry name" value="ABC_TRANSPORTER_2"/>
    <property type="match status" value="1"/>
</dbReference>
<dbReference type="InterPro" id="IPR003439">
    <property type="entry name" value="ABC_transporter-like_ATP-bd"/>
</dbReference>
<dbReference type="PANTHER" id="PTHR46743:SF2">
    <property type="entry name" value="TEICHOIC ACIDS EXPORT ATP-BINDING PROTEIN TAGH"/>
    <property type="match status" value="1"/>
</dbReference>
<proteinExistence type="inferred from homology"/>
<dbReference type="SUPFAM" id="SSF52540">
    <property type="entry name" value="P-loop containing nucleoside triphosphate hydrolases"/>
    <property type="match status" value="1"/>
</dbReference>
<dbReference type="GO" id="GO:0005524">
    <property type="term" value="F:ATP binding"/>
    <property type="evidence" value="ECO:0007669"/>
    <property type="project" value="UniProtKB-KW"/>
</dbReference>
<dbReference type="InterPro" id="IPR027417">
    <property type="entry name" value="P-loop_NTPase"/>
</dbReference>
<keyword evidence="2" id="KW-0813">Transport</keyword>
<sequence>MTTQEPSITLTGVSLELPVYGLSSRVLKKELVRFVTGGMFAKSKNSKTVSVRALNRVDLSISSGMRVGIIGHNGSGKSTLLKVISGIYHPTGGSIEVVGKVSSVLDLMCGIDPEISGRDNAISRGMLFGHSKKEMAQYMEELTEMTGLGDFMEMPVKTYSAGMMVRLAFAVSVMFKPEIFVIDEVFGAGDKDFAEKSRTKILSLIKQSKIFILASHNEELLKDHCTHLLWLDKGNIRFFGPCQEGLDFYHYN</sequence>
<evidence type="ECO:0000313" key="6">
    <source>
        <dbReference type="EMBL" id="PCI77666.1"/>
    </source>
</evidence>
<dbReference type="GO" id="GO:0140359">
    <property type="term" value="F:ABC-type transporter activity"/>
    <property type="evidence" value="ECO:0007669"/>
    <property type="project" value="InterPro"/>
</dbReference>
<dbReference type="Pfam" id="PF00005">
    <property type="entry name" value="ABC_tran"/>
    <property type="match status" value="1"/>
</dbReference>
<dbReference type="Gene3D" id="3.40.50.300">
    <property type="entry name" value="P-loop containing nucleotide triphosphate hydrolases"/>
    <property type="match status" value="1"/>
</dbReference>
<dbReference type="AlphaFoldDB" id="A0A2A4X580"/>
<evidence type="ECO:0000256" key="1">
    <source>
        <dbReference type="ARBA" id="ARBA00005417"/>
    </source>
</evidence>
<dbReference type="GO" id="GO:0016020">
    <property type="term" value="C:membrane"/>
    <property type="evidence" value="ECO:0007669"/>
    <property type="project" value="InterPro"/>
</dbReference>
<evidence type="ECO:0000256" key="3">
    <source>
        <dbReference type="ARBA" id="ARBA00022741"/>
    </source>
</evidence>
<comment type="caution">
    <text evidence="6">The sequence shown here is derived from an EMBL/GenBank/DDBJ whole genome shotgun (WGS) entry which is preliminary data.</text>
</comment>
<name>A0A2A4X580_UNCAE</name>
<dbReference type="SMART" id="SM00382">
    <property type="entry name" value="AAA"/>
    <property type="match status" value="1"/>
</dbReference>
<keyword evidence="4 6" id="KW-0067">ATP-binding</keyword>
<dbReference type="PROSITE" id="PS00211">
    <property type="entry name" value="ABC_TRANSPORTER_1"/>
    <property type="match status" value="1"/>
</dbReference>
<dbReference type="CDD" id="cd03220">
    <property type="entry name" value="ABC_KpsT_Wzt"/>
    <property type="match status" value="1"/>
</dbReference>
<evidence type="ECO:0000313" key="7">
    <source>
        <dbReference type="Proteomes" id="UP000218775"/>
    </source>
</evidence>
<comment type="similarity">
    <text evidence="1">Belongs to the ABC transporter superfamily.</text>
</comment>
<organism evidence="6 7">
    <name type="scientific">Aerophobetes bacterium</name>
    <dbReference type="NCBI Taxonomy" id="2030807"/>
    <lineage>
        <taxon>Bacteria</taxon>
        <taxon>Candidatus Aerophobota</taxon>
    </lineage>
</organism>
<dbReference type="PANTHER" id="PTHR46743">
    <property type="entry name" value="TEICHOIC ACIDS EXPORT ATP-BINDING PROTEIN TAGH"/>
    <property type="match status" value="1"/>
</dbReference>